<proteinExistence type="predicted"/>
<organism evidence="1 2">
    <name type="scientific">[Actinomadura] parvosata subsp. kistnae</name>
    <dbReference type="NCBI Taxonomy" id="1909395"/>
    <lineage>
        <taxon>Bacteria</taxon>
        <taxon>Bacillati</taxon>
        <taxon>Actinomycetota</taxon>
        <taxon>Actinomycetes</taxon>
        <taxon>Streptosporangiales</taxon>
        <taxon>Streptosporangiaceae</taxon>
        <taxon>Nonomuraea</taxon>
    </lineage>
</organism>
<name>A0A1V0A8P4_9ACTN</name>
<dbReference type="EMBL" id="CP017717">
    <property type="protein sequence ID" value="AQZ66575.1"/>
    <property type="molecule type" value="Genomic_DNA"/>
</dbReference>
<dbReference type="Pfam" id="PF20060">
    <property type="entry name" value="DUF6459"/>
    <property type="match status" value="1"/>
</dbReference>
<protein>
    <submittedName>
        <fullName evidence="1">Uncharacterized protein</fullName>
    </submittedName>
</protein>
<evidence type="ECO:0000313" key="2">
    <source>
        <dbReference type="Proteomes" id="UP000190797"/>
    </source>
</evidence>
<dbReference type="Proteomes" id="UP000190797">
    <property type="component" value="Chromosome"/>
</dbReference>
<dbReference type="KEGG" id="noa:BKM31_38575"/>
<dbReference type="InterPro" id="IPR045596">
    <property type="entry name" value="DUF6459"/>
</dbReference>
<sequence>MSPEIGIDGALALAPLTWGPPGAQPDERKLRHLTQALAEVLAGRRPPQILADRFTDRAYQALVRAGQMIHASRPPFTGSVHMKQPRDGAIEMCALVHCGDRNHVLALRLERHGSQWLCTEFETA</sequence>
<dbReference type="OrthoDB" id="3266345at2"/>
<accession>A0A1V0A8P4</accession>
<keyword evidence="2" id="KW-1185">Reference proteome</keyword>
<dbReference type="STRING" id="1909395.BKM31_38575"/>
<gene>
    <name evidence="1" type="ORF">BKM31_38575</name>
</gene>
<dbReference type="RefSeq" id="WP_080042851.1">
    <property type="nucleotide sequence ID" value="NZ_CP017717.1"/>
</dbReference>
<evidence type="ECO:0000313" key="1">
    <source>
        <dbReference type="EMBL" id="AQZ66575.1"/>
    </source>
</evidence>
<dbReference type="AlphaFoldDB" id="A0A1V0A8P4"/>
<reference evidence="2" key="1">
    <citation type="journal article" date="2017" name="Med. Chem. Commun.">
        <title>Nonomuraea sp. ATCC 55076 harbours the largest actinomycete chromosome to date and the kistamicin biosynthetic gene cluster.</title>
        <authorList>
            <person name="Nazari B."/>
            <person name="Forneris C.C."/>
            <person name="Gibson M.I."/>
            <person name="Moon K."/>
            <person name="Schramma K.R."/>
            <person name="Seyedsayamdost M.R."/>
        </authorList>
    </citation>
    <scope>NUCLEOTIDE SEQUENCE [LARGE SCALE GENOMIC DNA]</scope>
    <source>
        <strain evidence="2">ATCC 55076</strain>
    </source>
</reference>